<dbReference type="Gene3D" id="3.40.50.360">
    <property type="match status" value="1"/>
</dbReference>
<dbReference type="AlphaFoldDB" id="A0A0R2CTY1"/>
<dbReference type="RefSeq" id="WP_056977830.1">
    <property type="nucleotide sequence ID" value="NZ_AYZR01000004.1"/>
</dbReference>
<dbReference type="InterPro" id="IPR029039">
    <property type="entry name" value="Flavoprotein-like_sf"/>
</dbReference>
<feature type="domain" description="Flavodoxin-like" evidence="1">
    <location>
        <begin position="3"/>
        <end position="124"/>
    </location>
</feature>
<reference evidence="2 3" key="1">
    <citation type="journal article" date="2015" name="Genome Announc.">
        <title>Expanding the biotechnology potential of lactobacilli through comparative genomics of 213 strains and associated genera.</title>
        <authorList>
            <person name="Sun Z."/>
            <person name="Harris H.M."/>
            <person name="McCann A."/>
            <person name="Guo C."/>
            <person name="Argimon S."/>
            <person name="Zhang W."/>
            <person name="Yang X."/>
            <person name="Jeffery I.B."/>
            <person name="Cooney J.C."/>
            <person name="Kagawa T.F."/>
            <person name="Liu W."/>
            <person name="Song Y."/>
            <person name="Salvetti E."/>
            <person name="Wrobel A."/>
            <person name="Rasinkangas P."/>
            <person name="Parkhill J."/>
            <person name="Rea M.C."/>
            <person name="O'Sullivan O."/>
            <person name="Ritari J."/>
            <person name="Douillard F.P."/>
            <person name="Paul Ross R."/>
            <person name="Yang R."/>
            <person name="Briner A.E."/>
            <person name="Felis G.E."/>
            <person name="de Vos W.M."/>
            <person name="Barrangou R."/>
            <person name="Klaenhammer T.R."/>
            <person name="Caufield P.W."/>
            <person name="Cui Y."/>
            <person name="Zhang H."/>
            <person name="O'Toole P.W."/>
        </authorList>
    </citation>
    <scope>NUCLEOTIDE SEQUENCE [LARGE SCALE GENOMIC DNA]</scope>
    <source>
        <strain evidence="2 3">DSM 24302</strain>
    </source>
</reference>
<gene>
    <name evidence="2" type="ORF">FC56_GL001521</name>
</gene>
<dbReference type="STRING" id="1423802.FC56_GL001521"/>
<keyword evidence="3" id="KW-1185">Reference proteome</keyword>
<dbReference type="InterPro" id="IPR008254">
    <property type="entry name" value="Flavodoxin/NO_synth"/>
</dbReference>
<dbReference type="InterPro" id="IPR001226">
    <property type="entry name" value="Flavodoxin_CS"/>
</dbReference>
<comment type="caution">
    <text evidence="2">The sequence shown here is derived from an EMBL/GenBank/DDBJ whole genome shotgun (WGS) entry which is preliminary data.</text>
</comment>
<dbReference type="Pfam" id="PF12682">
    <property type="entry name" value="Flavodoxin_4"/>
    <property type="match status" value="1"/>
</dbReference>
<dbReference type="GO" id="GO:0016651">
    <property type="term" value="F:oxidoreductase activity, acting on NAD(P)H"/>
    <property type="evidence" value="ECO:0007669"/>
    <property type="project" value="UniProtKB-ARBA"/>
</dbReference>
<dbReference type="Proteomes" id="UP000051256">
    <property type="component" value="Unassembled WGS sequence"/>
</dbReference>
<proteinExistence type="predicted"/>
<name>A0A0R2CTY1_9LACO</name>
<sequence>MPKNLIIYFSATGITQEAAQQLKQLINADLIQLEPVHGFSDDYESIVAWGKQQLDNQQHPQIKTKLPDLTTYQTVYIGFPTWWQQPPMIIHSLFDEADFKDKTIVPFTTSMSTPLSDSLPYLRKMSKSSGATLAGGFRYTNKNDLKNFLLKNSSY</sequence>
<dbReference type="GO" id="GO:0009055">
    <property type="term" value="F:electron transfer activity"/>
    <property type="evidence" value="ECO:0007669"/>
    <property type="project" value="InterPro"/>
</dbReference>
<dbReference type="PANTHER" id="PTHR39201:SF1">
    <property type="entry name" value="FLAVODOXIN-LIKE DOMAIN-CONTAINING PROTEIN"/>
    <property type="match status" value="1"/>
</dbReference>
<dbReference type="PANTHER" id="PTHR39201">
    <property type="entry name" value="EXPORTED PROTEIN-RELATED"/>
    <property type="match status" value="1"/>
</dbReference>
<dbReference type="EMBL" id="AYZR01000004">
    <property type="protein sequence ID" value="KRM94562.1"/>
    <property type="molecule type" value="Genomic_DNA"/>
</dbReference>
<dbReference type="PATRIC" id="fig|1423802.4.peg.1542"/>
<evidence type="ECO:0000313" key="3">
    <source>
        <dbReference type="Proteomes" id="UP000051256"/>
    </source>
</evidence>
<evidence type="ECO:0000313" key="2">
    <source>
        <dbReference type="EMBL" id="KRM94562.1"/>
    </source>
</evidence>
<evidence type="ECO:0000259" key="1">
    <source>
        <dbReference type="Pfam" id="PF12682"/>
    </source>
</evidence>
<organism evidence="2 3">
    <name type="scientific">Lentilactobacillus senioris DSM 24302 = JCM 17472</name>
    <dbReference type="NCBI Taxonomy" id="1423802"/>
    <lineage>
        <taxon>Bacteria</taxon>
        <taxon>Bacillati</taxon>
        <taxon>Bacillota</taxon>
        <taxon>Bacilli</taxon>
        <taxon>Lactobacillales</taxon>
        <taxon>Lactobacillaceae</taxon>
        <taxon>Lentilactobacillus</taxon>
    </lineage>
</organism>
<protein>
    <submittedName>
        <fullName evidence="2">Flavodoxin</fullName>
    </submittedName>
</protein>
<dbReference type="PROSITE" id="PS00201">
    <property type="entry name" value="FLAVODOXIN"/>
    <property type="match status" value="1"/>
</dbReference>
<dbReference type="GO" id="GO:0010181">
    <property type="term" value="F:FMN binding"/>
    <property type="evidence" value="ECO:0007669"/>
    <property type="project" value="InterPro"/>
</dbReference>
<accession>A0A0R2CTY1</accession>
<dbReference type="SUPFAM" id="SSF52218">
    <property type="entry name" value="Flavoproteins"/>
    <property type="match status" value="1"/>
</dbReference>